<proteinExistence type="predicted"/>
<protein>
    <submittedName>
        <fullName evidence="1">Uncharacterized protein</fullName>
    </submittedName>
</protein>
<name>A0ACD1G717_9EURO</name>
<gene>
    <name evidence="1" type="ORF">BO95DRAFT_415057</name>
</gene>
<evidence type="ECO:0000313" key="2">
    <source>
        <dbReference type="Proteomes" id="UP000249057"/>
    </source>
</evidence>
<evidence type="ECO:0000313" key="1">
    <source>
        <dbReference type="EMBL" id="RAH45038.1"/>
    </source>
</evidence>
<dbReference type="EMBL" id="KZ825348">
    <property type="protein sequence ID" value="RAH45038.1"/>
    <property type="molecule type" value="Genomic_DNA"/>
</dbReference>
<sequence length="251" mass="28613">MASSDQDPKSADVKDDVKPEQPGDLLASIKKYYSSSEFSDLAVHTLDQDFKVHRVVVCGQSEYFSRLFQGTWLEAKESEIHLKEDDPRAIEAMFQFMYGFEYDSSGSDQGRTSPMLLNVKVYQVAEKYQVRQLKDRAREKFKSIVEACWQMDDFPVAIEEAYKRTTKEDRGLRDILVRTSQKHIEDLEASEDFRLVLGGTAGFAADLIQVLVQDDVKKPGIKLKCNNCLVEYILETAYAKATQFCPFCGAR</sequence>
<reference evidence="1" key="1">
    <citation type="submission" date="2018-02" db="EMBL/GenBank/DDBJ databases">
        <title>The genomes of Aspergillus section Nigri reveals drivers in fungal speciation.</title>
        <authorList>
            <consortium name="DOE Joint Genome Institute"/>
            <person name="Vesth T.C."/>
            <person name="Nybo J."/>
            <person name="Theobald S."/>
            <person name="Brandl J."/>
            <person name="Frisvad J.C."/>
            <person name="Nielsen K.F."/>
            <person name="Lyhne E.K."/>
            <person name="Kogle M.E."/>
            <person name="Kuo A."/>
            <person name="Riley R."/>
            <person name="Clum A."/>
            <person name="Nolan M."/>
            <person name="Lipzen A."/>
            <person name="Salamov A."/>
            <person name="Henrissat B."/>
            <person name="Wiebenga A."/>
            <person name="De vries R.P."/>
            <person name="Grigoriev I.V."/>
            <person name="Mortensen U.H."/>
            <person name="Andersen M.R."/>
            <person name="Baker S.E."/>
        </authorList>
    </citation>
    <scope>NUCLEOTIDE SEQUENCE</scope>
    <source>
        <strain evidence="1">CBS 621.78</strain>
    </source>
</reference>
<accession>A0ACD1G717</accession>
<organism evidence="1 2">
    <name type="scientific">Aspergillus brunneoviolaceus CBS 621.78</name>
    <dbReference type="NCBI Taxonomy" id="1450534"/>
    <lineage>
        <taxon>Eukaryota</taxon>
        <taxon>Fungi</taxon>
        <taxon>Dikarya</taxon>
        <taxon>Ascomycota</taxon>
        <taxon>Pezizomycotina</taxon>
        <taxon>Eurotiomycetes</taxon>
        <taxon>Eurotiomycetidae</taxon>
        <taxon>Eurotiales</taxon>
        <taxon>Aspergillaceae</taxon>
        <taxon>Aspergillus</taxon>
        <taxon>Aspergillus subgen. Circumdati</taxon>
    </lineage>
</organism>
<keyword evidence="2" id="KW-1185">Reference proteome</keyword>
<dbReference type="Proteomes" id="UP000249057">
    <property type="component" value="Unassembled WGS sequence"/>
</dbReference>